<protein>
    <recommendedName>
        <fullName evidence="2">General stress protein CsbD</fullName>
    </recommendedName>
</protein>
<evidence type="ECO:0000313" key="1">
    <source>
        <dbReference type="EMBL" id="XBH08077.1"/>
    </source>
</evidence>
<reference evidence="1" key="1">
    <citation type="submission" date="2024-05" db="EMBL/GenBank/DDBJ databases">
        <title>Planctomycetes of the genus Singulisphaera possess chitinolytic capabilities.</title>
        <authorList>
            <person name="Ivanova A."/>
        </authorList>
    </citation>
    <scope>NUCLEOTIDE SEQUENCE</scope>
    <source>
        <strain evidence="1">Ch08T</strain>
    </source>
</reference>
<name>A0AAU7CR54_9BACT</name>
<dbReference type="EMBL" id="CP155447">
    <property type="protein sequence ID" value="XBH08077.1"/>
    <property type="molecule type" value="Genomic_DNA"/>
</dbReference>
<sequence>MSAGSARLTFTQKALRERWDDVKQQWSDQVSRDFEKNHLLPLDHQTSAAIRAMDKIAEVLHKIRQDCS</sequence>
<gene>
    <name evidence="1" type="ORF">V5E97_19175</name>
</gene>
<dbReference type="RefSeq" id="WP_406700915.1">
    <property type="nucleotide sequence ID" value="NZ_CP155447.1"/>
</dbReference>
<dbReference type="AlphaFoldDB" id="A0AAU7CR54"/>
<proteinExistence type="predicted"/>
<evidence type="ECO:0008006" key="2">
    <source>
        <dbReference type="Google" id="ProtNLM"/>
    </source>
</evidence>
<organism evidence="1">
    <name type="scientific">Singulisphaera sp. Ch08</name>
    <dbReference type="NCBI Taxonomy" id="3120278"/>
    <lineage>
        <taxon>Bacteria</taxon>
        <taxon>Pseudomonadati</taxon>
        <taxon>Planctomycetota</taxon>
        <taxon>Planctomycetia</taxon>
        <taxon>Isosphaerales</taxon>
        <taxon>Isosphaeraceae</taxon>
        <taxon>Singulisphaera</taxon>
    </lineage>
</organism>
<accession>A0AAU7CR54</accession>